<keyword evidence="1" id="KW-0472">Membrane</keyword>
<dbReference type="AlphaFoldDB" id="A0A1G8EYJ6"/>
<evidence type="ECO:0000313" key="3">
    <source>
        <dbReference type="Proteomes" id="UP000217076"/>
    </source>
</evidence>
<dbReference type="Proteomes" id="UP000217076">
    <property type="component" value="Unassembled WGS sequence"/>
</dbReference>
<name>A0A1G8EYJ6_9PROT</name>
<dbReference type="RefSeq" id="WP_092621293.1">
    <property type="nucleotide sequence ID" value="NZ_FNCV01000011.1"/>
</dbReference>
<keyword evidence="3" id="KW-1185">Reference proteome</keyword>
<dbReference type="OrthoDB" id="7916371at2"/>
<reference evidence="3" key="1">
    <citation type="submission" date="2016-10" db="EMBL/GenBank/DDBJ databases">
        <authorList>
            <person name="Varghese N."/>
            <person name="Submissions S."/>
        </authorList>
    </citation>
    <scope>NUCLEOTIDE SEQUENCE [LARGE SCALE GENOMIC DNA]</scope>
    <source>
        <strain evidence="3">930I</strain>
    </source>
</reference>
<gene>
    <name evidence="2" type="ORF">SAMN05421742_11180</name>
</gene>
<organism evidence="2 3">
    <name type="scientific">Roseospirillum parvum</name>
    <dbReference type="NCBI Taxonomy" id="83401"/>
    <lineage>
        <taxon>Bacteria</taxon>
        <taxon>Pseudomonadati</taxon>
        <taxon>Pseudomonadota</taxon>
        <taxon>Alphaproteobacteria</taxon>
        <taxon>Rhodospirillales</taxon>
        <taxon>Rhodospirillaceae</taxon>
        <taxon>Roseospirillum</taxon>
    </lineage>
</organism>
<dbReference type="STRING" id="83401.SAMN05421742_11180"/>
<feature type="transmembrane region" description="Helical" evidence="1">
    <location>
        <begin position="12"/>
        <end position="36"/>
    </location>
</feature>
<keyword evidence="1" id="KW-0812">Transmembrane</keyword>
<sequence>MDFGNWLGIAEAISRVAPLIGALATALATIVLAVLIARLRRVFVTRVEHAGVREVVTALQNTLTEAHARLDAGDARFQRLEQQIGDLPTRHEMARLADAVGRQAESLAAISETLKGQAGALEWLRENVFALTSHELAEARAVKTRPGGRDV</sequence>
<dbReference type="EMBL" id="FNCV01000011">
    <property type="protein sequence ID" value="SDH74912.1"/>
    <property type="molecule type" value="Genomic_DNA"/>
</dbReference>
<keyword evidence="1" id="KW-1133">Transmembrane helix</keyword>
<proteinExistence type="predicted"/>
<evidence type="ECO:0000313" key="2">
    <source>
        <dbReference type="EMBL" id="SDH74912.1"/>
    </source>
</evidence>
<evidence type="ECO:0000256" key="1">
    <source>
        <dbReference type="SAM" id="Phobius"/>
    </source>
</evidence>
<accession>A0A1G8EYJ6</accession>
<protein>
    <submittedName>
        <fullName evidence="2">Uncharacterized protein</fullName>
    </submittedName>
</protein>